<dbReference type="AlphaFoldDB" id="A0A2G5VMW6"/>
<accession>A0A2G5VMW6</accession>
<keyword evidence="3" id="KW-1185">Reference proteome</keyword>
<dbReference type="SUPFAM" id="SSF52540">
    <property type="entry name" value="P-loop containing nucleoside triphosphate hydrolases"/>
    <property type="match status" value="1"/>
</dbReference>
<dbReference type="Pfam" id="PF00005">
    <property type="entry name" value="ABC_tran"/>
    <property type="match status" value="1"/>
</dbReference>
<gene>
    <name evidence="2" type="primary">Cnig_chr_I.g2878</name>
    <name evidence="2" type="ORF">B9Z55_002878</name>
</gene>
<dbReference type="PANTHER" id="PTHR43394">
    <property type="entry name" value="ATP-DEPENDENT PERMEASE MDL1, MITOCHONDRIAL"/>
    <property type="match status" value="1"/>
</dbReference>
<dbReference type="GO" id="GO:0015421">
    <property type="term" value="F:ABC-type oligopeptide transporter activity"/>
    <property type="evidence" value="ECO:0007669"/>
    <property type="project" value="TreeGrafter"/>
</dbReference>
<evidence type="ECO:0000313" key="2">
    <source>
        <dbReference type="EMBL" id="PIC53000.1"/>
    </source>
</evidence>
<dbReference type="GO" id="GO:0016887">
    <property type="term" value="F:ATP hydrolysis activity"/>
    <property type="evidence" value="ECO:0007669"/>
    <property type="project" value="InterPro"/>
</dbReference>
<dbReference type="InterPro" id="IPR027417">
    <property type="entry name" value="P-loop_NTPase"/>
</dbReference>
<dbReference type="InterPro" id="IPR039421">
    <property type="entry name" value="Type_1_exporter"/>
</dbReference>
<protein>
    <recommendedName>
        <fullName evidence="1">ABC transporter domain-containing protein</fullName>
    </recommendedName>
</protein>
<organism evidence="2 3">
    <name type="scientific">Caenorhabditis nigoni</name>
    <dbReference type="NCBI Taxonomy" id="1611254"/>
    <lineage>
        <taxon>Eukaryota</taxon>
        <taxon>Metazoa</taxon>
        <taxon>Ecdysozoa</taxon>
        <taxon>Nematoda</taxon>
        <taxon>Chromadorea</taxon>
        <taxon>Rhabditida</taxon>
        <taxon>Rhabditina</taxon>
        <taxon>Rhabditomorpha</taxon>
        <taxon>Rhabditoidea</taxon>
        <taxon>Rhabditidae</taxon>
        <taxon>Peloderinae</taxon>
        <taxon>Caenorhabditis</taxon>
    </lineage>
</organism>
<dbReference type="EMBL" id="PDUG01000001">
    <property type="protein sequence ID" value="PIC53000.1"/>
    <property type="molecule type" value="Genomic_DNA"/>
</dbReference>
<dbReference type="Proteomes" id="UP000230233">
    <property type="component" value="Chromosome I"/>
</dbReference>
<feature type="domain" description="ABC transporter" evidence="1">
    <location>
        <begin position="19"/>
        <end position="44"/>
    </location>
</feature>
<dbReference type="PANTHER" id="PTHR43394:SF1">
    <property type="entry name" value="ATP-BINDING CASSETTE SUB-FAMILY B MEMBER 10, MITOCHONDRIAL"/>
    <property type="match status" value="1"/>
</dbReference>
<proteinExistence type="predicted"/>
<name>A0A2G5VMW6_9PELO</name>
<reference evidence="3" key="1">
    <citation type="submission" date="2017-10" db="EMBL/GenBank/DDBJ databases">
        <title>Rapid genome shrinkage in a self-fertile nematode reveals novel sperm competition proteins.</title>
        <authorList>
            <person name="Yin D."/>
            <person name="Schwarz E.M."/>
            <person name="Thomas C.G."/>
            <person name="Felde R.L."/>
            <person name="Korf I.F."/>
            <person name="Cutter A.D."/>
            <person name="Schartner C.M."/>
            <person name="Ralston E.J."/>
            <person name="Meyer B.J."/>
            <person name="Haag E.S."/>
        </authorList>
    </citation>
    <scope>NUCLEOTIDE SEQUENCE [LARGE SCALE GENOMIC DNA]</scope>
    <source>
        <strain evidence="3">JU1422</strain>
    </source>
</reference>
<comment type="caution">
    <text evidence="2">The sequence shown here is derived from an EMBL/GenBank/DDBJ whole genome shotgun (WGS) entry which is preliminary data.</text>
</comment>
<evidence type="ECO:0000259" key="1">
    <source>
        <dbReference type="Pfam" id="PF00005"/>
    </source>
</evidence>
<dbReference type="Gene3D" id="3.40.50.300">
    <property type="entry name" value="P-loop containing nucleotide triphosphate hydrolases"/>
    <property type="match status" value="1"/>
</dbReference>
<dbReference type="GO" id="GO:0005743">
    <property type="term" value="C:mitochondrial inner membrane"/>
    <property type="evidence" value="ECO:0007669"/>
    <property type="project" value="TreeGrafter"/>
</dbReference>
<evidence type="ECO:0000313" key="3">
    <source>
        <dbReference type="Proteomes" id="UP000230233"/>
    </source>
</evidence>
<dbReference type="GO" id="GO:0090374">
    <property type="term" value="P:oligopeptide export from mitochondrion"/>
    <property type="evidence" value="ECO:0007669"/>
    <property type="project" value="TreeGrafter"/>
</dbReference>
<sequence>MTWKTHQVNMRSFLGHKRGQKQRIAIARAILKNPPILILHEATSALDSQSEQLVQEALNNVMKGRTVLVIAHRLSTIRSANLIYVIKDKKHSSPCTPNKYTIVNQSNVPIFHNPSTVV</sequence>
<dbReference type="OrthoDB" id="6500128at2759"/>
<dbReference type="InterPro" id="IPR003439">
    <property type="entry name" value="ABC_transporter-like_ATP-bd"/>
</dbReference>
<dbReference type="GO" id="GO:0005524">
    <property type="term" value="F:ATP binding"/>
    <property type="evidence" value="ECO:0007669"/>
    <property type="project" value="InterPro"/>
</dbReference>
<dbReference type="STRING" id="1611254.A0A2G5VMW6"/>